<dbReference type="Gene3D" id="1.10.1200.10">
    <property type="entry name" value="ACP-like"/>
    <property type="match status" value="1"/>
</dbReference>
<dbReference type="InterPro" id="IPR001031">
    <property type="entry name" value="Thioesterase"/>
</dbReference>
<sequence>MGNVERASLLLDTPYVAPTQESEAIIVKIWSEVFEISDIGIDDDFFDLGGNSTIAETITLKVSEAFGITFKSGSLVEATTVRDVARVIKDTSELSLASHIVPLRSNGDRTPVFLVHGGAGLLFPSTEFMSGFHDNQPVYAFQVPGYDGQCEPFDTVEEIAAEYVRCMKQVSPDGPWHLAGFCNGSWIAFHMAAQLEKEGNSPLSLTLLDPGVQEGLMQQDYLRRRAITAKKGLKRLAFLIKAFGQDLTQSYSCYRSTKHWVNLRKKEAYEIPVVKEWIKNLNRERHKATIAKARQSGEDTSVLKEIEWTWDDENFDTEAELERRRTPEANEAIEKLKDAWYKFVPTDTIDMPVNVMSSESRATSYRQPSFPVRRAMPNLETTVVGRFHRDVISTAKPDNALYIQAAIDKANGGKASTAPA</sequence>
<gene>
    <name evidence="2" type="ORF">K1W69_13910</name>
</gene>
<name>A0AAE3D1U2_9HYPH</name>
<dbReference type="Gene3D" id="3.40.50.1820">
    <property type="entry name" value="alpha/beta hydrolase"/>
    <property type="match status" value="1"/>
</dbReference>
<dbReference type="EMBL" id="JAICBX010000002">
    <property type="protein sequence ID" value="MBW8638287.1"/>
    <property type="molecule type" value="Genomic_DNA"/>
</dbReference>
<protein>
    <recommendedName>
        <fullName evidence="1">Carrier domain-containing protein</fullName>
    </recommendedName>
</protein>
<evidence type="ECO:0000313" key="3">
    <source>
        <dbReference type="Proteomes" id="UP001196509"/>
    </source>
</evidence>
<dbReference type="InterPro" id="IPR009081">
    <property type="entry name" value="PP-bd_ACP"/>
</dbReference>
<dbReference type="Proteomes" id="UP001196509">
    <property type="component" value="Unassembled WGS sequence"/>
</dbReference>
<accession>A0AAE3D1U2</accession>
<reference evidence="2" key="1">
    <citation type="submission" date="2021-08" db="EMBL/GenBank/DDBJ databases">
        <title>Hoeflea bacterium WL0058 sp. nov., isolated from the sediment.</title>
        <authorList>
            <person name="Wang L."/>
            <person name="Zhang D."/>
        </authorList>
    </citation>
    <scope>NUCLEOTIDE SEQUENCE</scope>
    <source>
        <strain evidence="2">WL0058</strain>
    </source>
</reference>
<evidence type="ECO:0000259" key="1">
    <source>
        <dbReference type="PROSITE" id="PS50075"/>
    </source>
</evidence>
<feature type="domain" description="Carrier" evidence="1">
    <location>
        <begin position="17"/>
        <end position="92"/>
    </location>
</feature>
<proteinExistence type="predicted"/>
<dbReference type="InterPro" id="IPR029058">
    <property type="entry name" value="AB_hydrolase_fold"/>
</dbReference>
<dbReference type="SUPFAM" id="SSF53474">
    <property type="entry name" value="alpha/beta-Hydrolases"/>
    <property type="match status" value="1"/>
</dbReference>
<keyword evidence="3" id="KW-1185">Reference proteome</keyword>
<comment type="caution">
    <text evidence="2">The sequence shown here is derived from an EMBL/GenBank/DDBJ whole genome shotgun (WGS) entry which is preliminary data.</text>
</comment>
<dbReference type="Pfam" id="PF00975">
    <property type="entry name" value="Thioesterase"/>
    <property type="match status" value="1"/>
</dbReference>
<dbReference type="AlphaFoldDB" id="A0AAE3D1U2"/>
<dbReference type="RefSeq" id="WP_220228925.1">
    <property type="nucleotide sequence ID" value="NZ_JAICBX010000002.1"/>
</dbReference>
<dbReference type="SUPFAM" id="SSF47336">
    <property type="entry name" value="ACP-like"/>
    <property type="match status" value="1"/>
</dbReference>
<evidence type="ECO:0000313" key="2">
    <source>
        <dbReference type="EMBL" id="MBW8638287.1"/>
    </source>
</evidence>
<dbReference type="InterPro" id="IPR036736">
    <property type="entry name" value="ACP-like_sf"/>
</dbReference>
<dbReference type="Pfam" id="PF00550">
    <property type="entry name" value="PP-binding"/>
    <property type="match status" value="1"/>
</dbReference>
<organism evidence="2 3">
    <name type="scientific">Flavimaribacter sediminis</name>
    <dbReference type="NCBI Taxonomy" id="2865987"/>
    <lineage>
        <taxon>Bacteria</taxon>
        <taxon>Pseudomonadati</taxon>
        <taxon>Pseudomonadota</taxon>
        <taxon>Alphaproteobacteria</taxon>
        <taxon>Hyphomicrobiales</taxon>
        <taxon>Rhizobiaceae</taxon>
        <taxon>Flavimaribacter</taxon>
    </lineage>
</organism>
<dbReference type="PROSITE" id="PS50075">
    <property type="entry name" value="CARRIER"/>
    <property type="match status" value="1"/>
</dbReference>